<accession>A0ABW0VHY4</accession>
<reference evidence="3" key="1">
    <citation type="journal article" date="2019" name="Int. J. Syst. Evol. Microbiol.">
        <title>The Global Catalogue of Microorganisms (GCM) 10K type strain sequencing project: providing services to taxonomists for standard genome sequencing and annotation.</title>
        <authorList>
            <consortium name="The Broad Institute Genomics Platform"/>
            <consortium name="The Broad Institute Genome Sequencing Center for Infectious Disease"/>
            <person name="Wu L."/>
            <person name="Ma J."/>
        </authorList>
    </citation>
    <scope>NUCLEOTIDE SEQUENCE [LARGE SCALE GENOMIC DNA]</scope>
    <source>
        <strain evidence="3">CGMCC 4.1622</strain>
    </source>
</reference>
<keyword evidence="1" id="KW-0472">Membrane</keyword>
<dbReference type="Proteomes" id="UP001596066">
    <property type="component" value="Unassembled WGS sequence"/>
</dbReference>
<proteinExistence type="predicted"/>
<keyword evidence="1" id="KW-0812">Transmembrane</keyword>
<feature type="transmembrane region" description="Helical" evidence="1">
    <location>
        <begin position="20"/>
        <end position="43"/>
    </location>
</feature>
<organism evidence="2 3">
    <name type="scientific">Kitasatospora cinereorecta</name>
    <dbReference type="NCBI Taxonomy" id="285560"/>
    <lineage>
        <taxon>Bacteria</taxon>
        <taxon>Bacillati</taxon>
        <taxon>Actinomycetota</taxon>
        <taxon>Actinomycetes</taxon>
        <taxon>Kitasatosporales</taxon>
        <taxon>Streptomycetaceae</taxon>
        <taxon>Kitasatospora</taxon>
    </lineage>
</organism>
<feature type="transmembrane region" description="Helical" evidence="1">
    <location>
        <begin position="102"/>
        <end position="121"/>
    </location>
</feature>
<gene>
    <name evidence="2" type="ORF">ACFPZF_21055</name>
</gene>
<evidence type="ECO:0000256" key="1">
    <source>
        <dbReference type="SAM" id="Phobius"/>
    </source>
</evidence>
<dbReference type="RefSeq" id="WP_346147725.1">
    <property type="nucleotide sequence ID" value="NZ_BAAAUA010000039.1"/>
</dbReference>
<sequence>MKLYRVRPAGRWFHPAVYRLGPGMAAAVALVASAVLAPALGWVGELNADWFALGAYGLVCMLLGAVSRPFAAPLVGLSGWLFFDGFAVHRYGELGWNGRTDLLRLGVLTAVALLASLPGALPRRRIRIAAVRLPDRLAGERS</sequence>
<keyword evidence="3" id="KW-1185">Reference proteome</keyword>
<protein>
    <recommendedName>
        <fullName evidence="4">DUF4118 domain-containing protein</fullName>
    </recommendedName>
</protein>
<evidence type="ECO:0008006" key="4">
    <source>
        <dbReference type="Google" id="ProtNLM"/>
    </source>
</evidence>
<evidence type="ECO:0000313" key="2">
    <source>
        <dbReference type="EMBL" id="MFC5643840.1"/>
    </source>
</evidence>
<evidence type="ECO:0000313" key="3">
    <source>
        <dbReference type="Proteomes" id="UP001596066"/>
    </source>
</evidence>
<name>A0ABW0VHY4_9ACTN</name>
<comment type="caution">
    <text evidence="2">The sequence shown here is derived from an EMBL/GenBank/DDBJ whole genome shotgun (WGS) entry which is preliminary data.</text>
</comment>
<keyword evidence="1" id="KW-1133">Transmembrane helix</keyword>
<dbReference type="EMBL" id="JBHSOC010000037">
    <property type="protein sequence ID" value="MFC5643840.1"/>
    <property type="molecule type" value="Genomic_DNA"/>
</dbReference>
<feature type="transmembrane region" description="Helical" evidence="1">
    <location>
        <begin position="55"/>
        <end position="82"/>
    </location>
</feature>